<accession>A0A8J2FTX8</accession>
<dbReference type="Proteomes" id="UP000663859">
    <property type="component" value="Unassembled WGS sequence"/>
</dbReference>
<evidence type="ECO:0000313" key="3">
    <source>
        <dbReference type="Proteomes" id="UP000663859"/>
    </source>
</evidence>
<dbReference type="EMBL" id="CAJNOB010000070">
    <property type="protein sequence ID" value="CAF0705082.1"/>
    <property type="molecule type" value="Genomic_DNA"/>
</dbReference>
<proteinExistence type="predicted"/>
<dbReference type="AlphaFoldDB" id="A0A8J2FTX8"/>
<name>A0A8J2FTX8_9BACT</name>
<comment type="caution">
    <text evidence="2">The sequence shown here is derived from an EMBL/GenBank/DDBJ whole genome shotgun (WGS) entry which is preliminary data.</text>
</comment>
<keyword evidence="3" id="KW-1185">Reference proteome</keyword>
<sequence length="41" mass="4342">MPKNALEELSTSQLPTQLWEISPSVRTCPQADGVGTKSPSG</sequence>
<feature type="region of interest" description="Disordered" evidence="1">
    <location>
        <begin position="22"/>
        <end position="41"/>
    </location>
</feature>
<evidence type="ECO:0000256" key="1">
    <source>
        <dbReference type="SAM" id="MobiDB-lite"/>
    </source>
</evidence>
<evidence type="ECO:0000313" key="2">
    <source>
        <dbReference type="EMBL" id="CAF0705082.1"/>
    </source>
</evidence>
<gene>
    <name evidence="2" type="ORF">MPNT_80101</name>
</gene>
<organism evidence="2 3">
    <name type="scientific">Candidatus Methylacidithermus pantelleriae</name>
    <dbReference type="NCBI Taxonomy" id="2744239"/>
    <lineage>
        <taxon>Bacteria</taxon>
        <taxon>Pseudomonadati</taxon>
        <taxon>Verrucomicrobiota</taxon>
        <taxon>Methylacidiphilae</taxon>
        <taxon>Methylacidiphilales</taxon>
        <taxon>Methylacidiphilaceae</taxon>
        <taxon>Candidatus Methylacidithermus</taxon>
    </lineage>
</organism>
<reference evidence="2" key="1">
    <citation type="submission" date="2021-02" db="EMBL/GenBank/DDBJ databases">
        <authorList>
            <person name="Cremers G."/>
            <person name="Picone N."/>
        </authorList>
    </citation>
    <scope>NUCLEOTIDE SEQUENCE</scope>
    <source>
        <strain evidence="2">PQ17</strain>
    </source>
</reference>
<protein>
    <submittedName>
        <fullName evidence="2">Uncharacterized protein</fullName>
    </submittedName>
</protein>